<gene>
    <name evidence="3" type="ORF">FU839_10265</name>
</gene>
<sequence>MRKGQVAVFYIVFFIASLFSQQVLALNEVKLHKDIEWVKVKGFSLTTDIYSPEKAAKPLPVLVIFHGGGWLVNTKSIMNDMALYMASHADLVVVNMNYRLLGDNNNSTTINEIVEDALGAVLWVKDHIQNYGGDPAKIAITGDSAGGHLASMVMLTGRALDSKGFTPQSQKFTPSYLPKGKTAEQVAAADGARVQAVILSYTAFDLLQSAKGGFETAQNPFWTWGNASPRGLFGNGISVDSHEQYYKAVSPLYLLPEAGYKLPPQFVLVGSEDDLTTPEVASGYVRMLKATGQQVEFKIYQGKGHAFLDSGCNDYTKGCFKDLATPTLNDIIKFLSTVFGQP</sequence>
<protein>
    <submittedName>
        <fullName evidence="3">Alpha/beta hydrolase</fullName>
    </submittedName>
</protein>
<evidence type="ECO:0000259" key="2">
    <source>
        <dbReference type="Pfam" id="PF20434"/>
    </source>
</evidence>
<proteinExistence type="predicted"/>
<evidence type="ECO:0000313" key="3">
    <source>
        <dbReference type="EMBL" id="TXK80825.1"/>
    </source>
</evidence>
<organism evidence="3 4">
    <name type="scientific">Rheinheimera tangshanensis</name>
    <dbReference type="NCBI Taxonomy" id="400153"/>
    <lineage>
        <taxon>Bacteria</taxon>
        <taxon>Pseudomonadati</taxon>
        <taxon>Pseudomonadota</taxon>
        <taxon>Gammaproteobacteria</taxon>
        <taxon>Chromatiales</taxon>
        <taxon>Chromatiaceae</taxon>
        <taxon>Rheinheimera</taxon>
    </lineage>
</organism>
<keyword evidence="4" id="KW-1185">Reference proteome</keyword>
<dbReference type="OrthoDB" id="9775851at2"/>
<dbReference type="Pfam" id="PF20434">
    <property type="entry name" value="BD-FAE"/>
    <property type="match status" value="1"/>
</dbReference>
<dbReference type="AlphaFoldDB" id="A0A5C8LXC7"/>
<accession>A0A5C8LXC7</accession>
<evidence type="ECO:0000256" key="1">
    <source>
        <dbReference type="ARBA" id="ARBA00022801"/>
    </source>
</evidence>
<comment type="caution">
    <text evidence="3">The sequence shown here is derived from an EMBL/GenBank/DDBJ whole genome shotgun (WGS) entry which is preliminary data.</text>
</comment>
<dbReference type="Gene3D" id="3.40.50.1820">
    <property type="entry name" value="alpha/beta hydrolase"/>
    <property type="match status" value="1"/>
</dbReference>
<dbReference type="SUPFAM" id="SSF53474">
    <property type="entry name" value="alpha/beta-Hydrolases"/>
    <property type="match status" value="1"/>
</dbReference>
<dbReference type="Proteomes" id="UP000321814">
    <property type="component" value="Unassembled WGS sequence"/>
</dbReference>
<dbReference type="EMBL" id="VRLR01000005">
    <property type="protein sequence ID" value="TXK80825.1"/>
    <property type="molecule type" value="Genomic_DNA"/>
</dbReference>
<evidence type="ECO:0000313" key="4">
    <source>
        <dbReference type="Proteomes" id="UP000321814"/>
    </source>
</evidence>
<reference evidence="3 4" key="1">
    <citation type="submission" date="2019-08" db="EMBL/GenBank/DDBJ databases">
        <title>Draft genome analysis of Rheinheimera tangshanensis isolated from the roots of fresh rice plants (Oryza sativa).</title>
        <authorList>
            <person name="Yu Q."/>
            <person name="Qi Y."/>
            <person name="Zhang H."/>
            <person name="Pu J."/>
        </authorList>
    </citation>
    <scope>NUCLEOTIDE SEQUENCE [LARGE SCALE GENOMIC DNA]</scope>
    <source>
        <strain evidence="3 4">JA3-B52</strain>
    </source>
</reference>
<dbReference type="RefSeq" id="WP_147904269.1">
    <property type="nucleotide sequence ID" value="NZ_BAAAGC010000013.1"/>
</dbReference>
<dbReference type="GO" id="GO:0016787">
    <property type="term" value="F:hydrolase activity"/>
    <property type="evidence" value="ECO:0007669"/>
    <property type="project" value="UniProtKB-KW"/>
</dbReference>
<dbReference type="InterPro" id="IPR049492">
    <property type="entry name" value="BD-FAE-like_dom"/>
</dbReference>
<name>A0A5C8LXC7_9GAMM</name>
<feature type="domain" description="BD-FAE-like" evidence="2">
    <location>
        <begin position="48"/>
        <end position="276"/>
    </location>
</feature>
<keyword evidence="1 3" id="KW-0378">Hydrolase</keyword>
<dbReference type="InterPro" id="IPR050300">
    <property type="entry name" value="GDXG_lipolytic_enzyme"/>
</dbReference>
<dbReference type="InterPro" id="IPR029058">
    <property type="entry name" value="AB_hydrolase_fold"/>
</dbReference>
<dbReference type="PANTHER" id="PTHR48081">
    <property type="entry name" value="AB HYDROLASE SUPERFAMILY PROTEIN C4A8.06C"/>
    <property type="match status" value="1"/>
</dbReference>